<gene>
    <name evidence="1" type="ORF">BECKDK2373C_GA0170839_11283</name>
</gene>
<dbReference type="AlphaFoldDB" id="A0A450TE52"/>
<reference evidence="1" key="1">
    <citation type="submission" date="2019-02" db="EMBL/GenBank/DDBJ databases">
        <authorList>
            <person name="Gruber-Vodicka R. H."/>
            <person name="Seah K. B. B."/>
        </authorList>
    </citation>
    <scope>NUCLEOTIDE SEQUENCE</scope>
    <source>
        <strain evidence="1">BECK_DK161</strain>
    </source>
</reference>
<accession>A0A450TE52</accession>
<sequence length="118" mass="13792">MKAELKRMHSPDIDNLEDFQPKNPDNFAFLLQIMVGPEGEDSMESFDVEVCTPEWINDTYSYEDIIIGRHHLIVKQYDYHGIFRVIESFVKGCTGSNWDEVANKIGRLGRWEFEDYIG</sequence>
<name>A0A450TE52_9GAMM</name>
<protein>
    <submittedName>
        <fullName evidence="1">Immunity protein 8</fullName>
    </submittedName>
</protein>
<dbReference type="Pfam" id="PF15586">
    <property type="entry name" value="Imm8"/>
    <property type="match status" value="1"/>
</dbReference>
<dbReference type="InterPro" id="IPR028964">
    <property type="entry name" value="Imm8"/>
</dbReference>
<dbReference type="EMBL" id="CAADEY010000128">
    <property type="protein sequence ID" value="VFJ65291.1"/>
    <property type="molecule type" value="Genomic_DNA"/>
</dbReference>
<proteinExistence type="predicted"/>
<organism evidence="1">
    <name type="scientific">Candidatus Kentrum sp. DK</name>
    <dbReference type="NCBI Taxonomy" id="2126562"/>
    <lineage>
        <taxon>Bacteria</taxon>
        <taxon>Pseudomonadati</taxon>
        <taxon>Pseudomonadota</taxon>
        <taxon>Gammaproteobacteria</taxon>
        <taxon>Candidatus Kentrum</taxon>
    </lineage>
</organism>
<evidence type="ECO:0000313" key="1">
    <source>
        <dbReference type="EMBL" id="VFJ65291.1"/>
    </source>
</evidence>